<dbReference type="Pfam" id="PF01546">
    <property type="entry name" value="Peptidase_M20"/>
    <property type="match status" value="1"/>
</dbReference>
<evidence type="ECO:0000256" key="1">
    <source>
        <dbReference type="PIRNR" id="PIRNR037226"/>
    </source>
</evidence>
<protein>
    <recommendedName>
        <fullName evidence="1">Peptidase M20 domain-containing protein 2</fullName>
    </recommendedName>
</protein>
<dbReference type="NCBIfam" id="TIGR01891">
    <property type="entry name" value="amidohydrolases"/>
    <property type="match status" value="1"/>
</dbReference>
<dbReference type="Gene3D" id="3.40.630.10">
    <property type="entry name" value="Zn peptidases"/>
    <property type="match status" value="1"/>
</dbReference>
<dbReference type="InterPro" id="IPR002933">
    <property type="entry name" value="Peptidase_M20"/>
</dbReference>
<evidence type="ECO:0000313" key="4">
    <source>
        <dbReference type="Proteomes" id="UP001205919"/>
    </source>
</evidence>
<dbReference type="GO" id="GO:0005737">
    <property type="term" value="C:cytoplasm"/>
    <property type="evidence" value="ECO:0007669"/>
    <property type="project" value="TreeGrafter"/>
</dbReference>
<dbReference type="InterPro" id="IPR017439">
    <property type="entry name" value="Amidohydrolase"/>
</dbReference>
<dbReference type="EMBL" id="JANFYT010000019">
    <property type="protein sequence ID" value="MCQ4814737.1"/>
    <property type="molecule type" value="Genomic_DNA"/>
</dbReference>
<dbReference type="Proteomes" id="UP001205919">
    <property type="component" value="Unassembled WGS sequence"/>
</dbReference>
<evidence type="ECO:0000313" key="3">
    <source>
        <dbReference type="EMBL" id="MCQ4814737.1"/>
    </source>
</evidence>
<dbReference type="GO" id="GO:0016805">
    <property type="term" value="F:dipeptidase activity"/>
    <property type="evidence" value="ECO:0007669"/>
    <property type="project" value="InterPro"/>
</dbReference>
<dbReference type="SUPFAM" id="SSF53187">
    <property type="entry name" value="Zn-dependent exopeptidases"/>
    <property type="match status" value="1"/>
</dbReference>
<feature type="domain" description="Peptidase M20 dimerisation" evidence="2">
    <location>
        <begin position="172"/>
        <end position="260"/>
    </location>
</feature>
<sequence length="392" mass="42268">MNDVKNKICEKIDSYKDELIGLSHCIHDNPELSGEEYAAAAALVSFMEKHGFKTETKFCGMDTAFRAVKKGAAAGPVVAFIAEYDALEGIGHACGHNIIASGAAGAALGLAGFIEGEGGEIRVIGCPAEEKGDGKITLLKNGAFDDVDFVLEVHPSNKNIISRGNIACTDMVVEYFGKSAHSSDPASGVNALSALILLFNQIDVLRQRWNTNWTPRVNGIIREGGKAANVITPYACGSFMLRAEHTKELLAMIADIKKAAECSAGLLGAEVKTRVGQICEDTIPNRTMGLKFAENMTCLGEKMNLPAPNERRGSSDIGNVSRRVPTIHEYLRINQGKGPHTDEFREAAVSERGDEVVLLAAKGMAMTACDLFTDQEFRKKALEEFKEATKEI</sequence>
<reference evidence="3 4" key="1">
    <citation type="submission" date="2022-06" db="EMBL/GenBank/DDBJ databases">
        <title>Isolation of gut microbiota from human fecal samples.</title>
        <authorList>
            <person name="Pamer E.G."/>
            <person name="Barat B."/>
            <person name="Waligurski E."/>
            <person name="Medina S."/>
            <person name="Paddock L."/>
            <person name="Mostad J."/>
        </authorList>
    </citation>
    <scope>NUCLEOTIDE SEQUENCE [LARGE SCALE GENOMIC DNA]</scope>
    <source>
        <strain evidence="3 4">DFI.9.90</strain>
    </source>
</reference>
<dbReference type="Pfam" id="PF07687">
    <property type="entry name" value="M20_dimer"/>
    <property type="match status" value="1"/>
</dbReference>
<dbReference type="InterPro" id="IPR052030">
    <property type="entry name" value="Peptidase_M20/M20A_hydrolases"/>
</dbReference>
<dbReference type="PIRSF" id="PIRSF037226">
    <property type="entry name" value="Amidohydrolase_ACY1L2_prd"/>
    <property type="match status" value="1"/>
</dbReference>
<dbReference type="PANTHER" id="PTHR30575:SF0">
    <property type="entry name" value="XAA-ARG DIPEPTIDASE"/>
    <property type="match status" value="1"/>
</dbReference>
<comment type="caution">
    <text evidence="3">The sequence shown here is derived from an EMBL/GenBank/DDBJ whole genome shotgun (WGS) entry which is preliminary data.</text>
</comment>
<dbReference type="SUPFAM" id="SSF55031">
    <property type="entry name" value="Bacterial exopeptidase dimerisation domain"/>
    <property type="match status" value="1"/>
</dbReference>
<proteinExistence type="inferred from homology"/>
<dbReference type="InterPro" id="IPR017144">
    <property type="entry name" value="Xaa-Arg_dipeptidase"/>
</dbReference>
<dbReference type="AlphaFoldDB" id="A0AAW5K2S7"/>
<dbReference type="Gene3D" id="3.30.70.360">
    <property type="match status" value="1"/>
</dbReference>
<keyword evidence="4" id="KW-1185">Reference proteome</keyword>
<dbReference type="GO" id="GO:0046657">
    <property type="term" value="P:folic acid catabolic process"/>
    <property type="evidence" value="ECO:0007669"/>
    <property type="project" value="TreeGrafter"/>
</dbReference>
<organism evidence="3 4">
    <name type="scientific">Cloacibacillus evryensis</name>
    <dbReference type="NCBI Taxonomy" id="508460"/>
    <lineage>
        <taxon>Bacteria</taxon>
        <taxon>Thermotogati</taxon>
        <taxon>Synergistota</taxon>
        <taxon>Synergistia</taxon>
        <taxon>Synergistales</taxon>
        <taxon>Synergistaceae</taxon>
        <taxon>Cloacibacillus</taxon>
    </lineage>
</organism>
<evidence type="ECO:0000259" key="2">
    <source>
        <dbReference type="Pfam" id="PF07687"/>
    </source>
</evidence>
<dbReference type="PANTHER" id="PTHR30575">
    <property type="entry name" value="PEPTIDASE M20"/>
    <property type="match status" value="1"/>
</dbReference>
<dbReference type="RefSeq" id="WP_008712595.1">
    <property type="nucleotide sequence ID" value="NZ_CABKQM010000008.1"/>
</dbReference>
<name>A0AAW5K2S7_9BACT</name>
<comment type="similarity">
    <text evidence="1">Belongs to the peptidase M20A family.</text>
</comment>
<dbReference type="InterPro" id="IPR011650">
    <property type="entry name" value="Peptidase_M20_dimer"/>
</dbReference>
<gene>
    <name evidence="3" type="ORF">NE630_09890</name>
</gene>
<accession>A0AAW5K2S7</accession>
<dbReference type="InterPro" id="IPR036264">
    <property type="entry name" value="Bact_exopeptidase_dim_dom"/>
</dbReference>
<dbReference type="GO" id="GO:0071713">
    <property type="term" value="F:para-aminobenzoyl-glutamate hydrolase activity"/>
    <property type="evidence" value="ECO:0007669"/>
    <property type="project" value="TreeGrafter"/>
</dbReference>